<feature type="signal peptide" evidence="2">
    <location>
        <begin position="1"/>
        <end position="23"/>
    </location>
</feature>
<evidence type="ECO:0000313" key="3">
    <source>
        <dbReference type="EMBL" id="GMM49388.1"/>
    </source>
</evidence>
<dbReference type="Pfam" id="PF13540">
    <property type="entry name" value="RCC1_2"/>
    <property type="match status" value="1"/>
</dbReference>
<dbReference type="Gene3D" id="2.130.10.30">
    <property type="entry name" value="Regulator of chromosome condensation 1/beta-lactamase-inhibitor protein II"/>
    <property type="match status" value="1"/>
</dbReference>
<dbReference type="PANTHER" id="PTHR47563:SF1">
    <property type="entry name" value="PROTEIN FMP25, MITOCHONDRIAL"/>
    <property type="match status" value="1"/>
</dbReference>
<feature type="chain" id="PRO_5043327430" evidence="2">
    <location>
        <begin position="24"/>
        <end position="414"/>
    </location>
</feature>
<evidence type="ECO:0000313" key="4">
    <source>
        <dbReference type="Proteomes" id="UP001362899"/>
    </source>
</evidence>
<reference evidence="3 4" key="1">
    <citation type="journal article" date="2023" name="Elife">
        <title>Identification of key yeast species and microbe-microbe interactions impacting larval growth of Drosophila in the wild.</title>
        <authorList>
            <person name="Mure A."/>
            <person name="Sugiura Y."/>
            <person name="Maeda R."/>
            <person name="Honda K."/>
            <person name="Sakurai N."/>
            <person name="Takahashi Y."/>
            <person name="Watada M."/>
            <person name="Katoh T."/>
            <person name="Gotoh A."/>
            <person name="Gotoh Y."/>
            <person name="Taniguchi I."/>
            <person name="Nakamura K."/>
            <person name="Hayashi T."/>
            <person name="Katayama T."/>
            <person name="Uemura T."/>
            <person name="Hattori Y."/>
        </authorList>
    </citation>
    <scope>NUCLEOTIDE SEQUENCE [LARGE SCALE GENOMIC DNA]</scope>
    <source>
        <strain evidence="3 4">SB-73</strain>
    </source>
</reference>
<dbReference type="PROSITE" id="PS00626">
    <property type="entry name" value="RCC1_2"/>
    <property type="match status" value="2"/>
</dbReference>
<comment type="caution">
    <text evidence="3">The sequence shown here is derived from an EMBL/GenBank/DDBJ whole genome shotgun (WGS) entry which is preliminary data.</text>
</comment>
<keyword evidence="2" id="KW-0732">Signal</keyword>
<organism evidence="3 4">
    <name type="scientific">Starmerella bacillaris</name>
    <name type="common">Yeast</name>
    <name type="synonym">Candida zemplinina</name>
    <dbReference type="NCBI Taxonomy" id="1247836"/>
    <lineage>
        <taxon>Eukaryota</taxon>
        <taxon>Fungi</taxon>
        <taxon>Dikarya</taxon>
        <taxon>Ascomycota</taxon>
        <taxon>Saccharomycotina</taxon>
        <taxon>Dipodascomycetes</taxon>
        <taxon>Dipodascales</taxon>
        <taxon>Trichomonascaceae</taxon>
        <taxon>Starmerella</taxon>
    </lineage>
</organism>
<dbReference type="InterPro" id="IPR009091">
    <property type="entry name" value="RCC1/BLIP-II"/>
</dbReference>
<feature type="repeat" description="RCC1" evidence="1">
    <location>
        <begin position="126"/>
        <end position="168"/>
    </location>
</feature>
<dbReference type="GO" id="GO:0005743">
    <property type="term" value="C:mitochondrial inner membrane"/>
    <property type="evidence" value="ECO:0007669"/>
    <property type="project" value="TreeGrafter"/>
</dbReference>
<dbReference type="InterPro" id="IPR053245">
    <property type="entry name" value="MitoProcess-Associated"/>
</dbReference>
<gene>
    <name evidence="3" type="ORF">DASB73_003460</name>
</gene>
<keyword evidence="4" id="KW-1185">Reference proteome</keyword>
<dbReference type="PROSITE" id="PS50012">
    <property type="entry name" value="RCC1_3"/>
    <property type="match status" value="2"/>
</dbReference>
<feature type="repeat" description="RCC1" evidence="1">
    <location>
        <begin position="239"/>
        <end position="289"/>
    </location>
</feature>
<dbReference type="InterPro" id="IPR000408">
    <property type="entry name" value="Reg_chr_condens"/>
</dbReference>
<proteinExistence type="predicted"/>
<evidence type="ECO:0000256" key="1">
    <source>
        <dbReference type="PROSITE-ProRule" id="PRU00235"/>
    </source>
</evidence>
<protein>
    <submittedName>
        <fullName evidence="3">Fmp25 protein</fullName>
    </submittedName>
</protein>
<name>A0AAV5RE27_STABA</name>
<dbReference type="EMBL" id="BTGC01000001">
    <property type="protein sequence ID" value="GMM49388.1"/>
    <property type="molecule type" value="Genomic_DNA"/>
</dbReference>
<sequence>MLKRTILPLCVFSYLGLSSSVYADSKNKSKIDTTKGVYLFGDNTNGLISKESKPVIKEPCPVAYFNTKKVTSLAVSPVLAVASLHNGDVVQWTNPENQQIVLKRKNVSKLLVTPKTSNVLALSKNGDIWFWGSESNPEKIKLAEKLGWFEKVTDISCGVNHLAALTNKGRVLTGFVNPKTSTDIDIGETYGQLGLASFPYFEPVKKESLNTLFPVKLLTEKVSQVACGQYHTLFLTNNKSMYGTGSNQHGQLMLPYTFKNMKQNVPVKLSENVGSVAAGAEVTVFSTADPSASWFVAGDGQYGQFGTGSLSNCQITPLKIMKLDNHVEYNEDLHKVTRMAIDTWSIGATHIFARMNNAAEDWFSWGSSEKGQLGTNKLSKLVYPTPVASYMDQLAHTKSLTFVAGDKISGCYYK</sequence>
<dbReference type="Proteomes" id="UP001362899">
    <property type="component" value="Unassembled WGS sequence"/>
</dbReference>
<evidence type="ECO:0000256" key="2">
    <source>
        <dbReference type="SAM" id="SignalP"/>
    </source>
</evidence>
<dbReference type="GO" id="GO:0034551">
    <property type="term" value="P:mitochondrial respiratory chain complex III assembly"/>
    <property type="evidence" value="ECO:0007669"/>
    <property type="project" value="TreeGrafter"/>
</dbReference>
<dbReference type="SUPFAM" id="SSF50985">
    <property type="entry name" value="RCC1/BLIP-II"/>
    <property type="match status" value="2"/>
</dbReference>
<accession>A0AAV5RE27</accession>
<dbReference type="AlphaFoldDB" id="A0AAV5RE27"/>
<dbReference type="PANTHER" id="PTHR47563">
    <property type="entry name" value="PROTEIN FMP25, MITOCHONDRIAL"/>
    <property type="match status" value="1"/>
</dbReference>